<comment type="caution">
    <text evidence="6">The sequence shown here is derived from an EMBL/GenBank/DDBJ whole genome shotgun (WGS) entry which is preliminary data.</text>
</comment>
<evidence type="ECO:0000313" key="7">
    <source>
        <dbReference type="Proteomes" id="UP001595607"/>
    </source>
</evidence>
<evidence type="ECO:0000256" key="1">
    <source>
        <dbReference type="ARBA" id="ARBA00012499"/>
    </source>
</evidence>
<evidence type="ECO:0000256" key="2">
    <source>
        <dbReference type="ARBA" id="ARBA00023002"/>
    </source>
</evidence>
<dbReference type="PROSITE" id="PS51790">
    <property type="entry name" value="MSRB"/>
    <property type="match status" value="1"/>
</dbReference>
<dbReference type="SUPFAM" id="SSF51316">
    <property type="entry name" value="Mss4-like"/>
    <property type="match status" value="1"/>
</dbReference>
<feature type="signal peptide" evidence="4">
    <location>
        <begin position="1"/>
        <end position="25"/>
    </location>
</feature>
<comment type="catalytic activity">
    <reaction evidence="3">
        <text>L-methionyl-[protein] + [thioredoxin]-disulfide + H2O = L-methionyl-(R)-S-oxide-[protein] + [thioredoxin]-dithiol</text>
        <dbReference type="Rhea" id="RHEA:24164"/>
        <dbReference type="Rhea" id="RHEA-COMP:10698"/>
        <dbReference type="Rhea" id="RHEA-COMP:10700"/>
        <dbReference type="Rhea" id="RHEA-COMP:12313"/>
        <dbReference type="Rhea" id="RHEA-COMP:12314"/>
        <dbReference type="ChEBI" id="CHEBI:15377"/>
        <dbReference type="ChEBI" id="CHEBI:16044"/>
        <dbReference type="ChEBI" id="CHEBI:29950"/>
        <dbReference type="ChEBI" id="CHEBI:45764"/>
        <dbReference type="ChEBI" id="CHEBI:50058"/>
        <dbReference type="EC" id="1.8.4.12"/>
    </reaction>
</comment>
<dbReference type="EC" id="1.8.4.12" evidence="1"/>
<sequence>MIKFDRRWFLTASAAGLVLPTASCARVQPSSKESPMSDIKPVPLGESDVDWDAMTEREWRERLTDAEFRVMRKEGTERSGSSPLNDEKRKGVFVCRGCYLPIFPSEYKYNSGTGWPSFFDYNEGTLGFKTDYKLIYPRKEYHCIRCGSHQGHVFKDGPEPTGLRYCNNGVALAFVPDEA</sequence>
<keyword evidence="2 6" id="KW-0560">Oxidoreductase</keyword>
<dbReference type="NCBIfam" id="TIGR00357">
    <property type="entry name" value="peptide-methionine (R)-S-oxide reductase MsrB"/>
    <property type="match status" value="1"/>
</dbReference>
<accession>A0ABV7MB66</accession>
<dbReference type="PANTHER" id="PTHR10173">
    <property type="entry name" value="METHIONINE SULFOXIDE REDUCTASE"/>
    <property type="match status" value="1"/>
</dbReference>
<dbReference type="InterPro" id="IPR028427">
    <property type="entry name" value="Met_Sox_Rdtase_MsrB"/>
</dbReference>
<name>A0ABV7MB66_9PROT</name>
<dbReference type="Gene3D" id="2.170.150.20">
    <property type="entry name" value="Peptide methionine sulfoxide reductase"/>
    <property type="match status" value="1"/>
</dbReference>
<dbReference type="GO" id="GO:0033743">
    <property type="term" value="F:peptide-methionine (R)-S-oxide reductase activity"/>
    <property type="evidence" value="ECO:0007669"/>
    <property type="project" value="UniProtKB-EC"/>
</dbReference>
<evidence type="ECO:0000259" key="5">
    <source>
        <dbReference type="PROSITE" id="PS51790"/>
    </source>
</evidence>
<keyword evidence="7" id="KW-1185">Reference proteome</keyword>
<reference evidence="7" key="1">
    <citation type="journal article" date="2019" name="Int. J. Syst. Evol. Microbiol.">
        <title>The Global Catalogue of Microorganisms (GCM) 10K type strain sequencing project: providing services to taxonomists for standard genome sequencing and annotation.</title>
        <authorList>
            <consortium name="The Broad Institute Genomics Platform"/>
            <consortium name="The Broad Institute Genome Sequencing Center for Infectious Disease"/>
            <person name="Wu L."/>
            <person name="Ma J."/>
        </authorList>
    </citation>
    <scope>NUCLEOTIDE SEQUENCE [LARGE SCALE GENOMIC DNA]</scope>
    <source>
        <strain evidence="7">KCTC 22245</strain>
    </source>
</reference>
<dbReference type="Proteomes" id="UP001595607">
    <property type="component" value="Unassembled WGS sequence"/>
</dbReference>
<dbReference type="InterPro" id="IPR002579">
    <property type="entry name" value="Met_Sox_Rdtase_MsrB_dom"/>
</dbReference>
<feature type="domain" description="MsrB" evidence="5">
    <location>
        <begin position="56"/>
        <end position="177"/>
    </location>
</feature>
<dbReference type="InterPro" id="IPR011057">
    <property type="entry name" value="Mss4-like_sf"/>
</dbReference>
<evidence type="ECO:0000256" key="4">
    <source>
        <dbReference type="SAM" id="SignalP"/>
    </source>
</evidence>
<gene>
    <name evidence="6" type="primary">msrB</name>
    <name evidence="6" type="ORF">ACFONP_06035</name>
</gene>
<evidence type="ECO:0000256" key="3">
    <source>
        <dbReference type="ARBA" id="ARBA00048488"/>
    </source>
</evidence>
<evidence type="ECO:0000313" key="6">
    <source>
        <dbReference type="EMBL" id="MFC3302288.1"/>
    </source>
</evidence>
<organism evidence="6 7">
    <name type="scientific">Parvularcula lutaonensis</name>
    <dbReference type="NCBI Taxonomy" id="491923"/>
    <lineage>
        <taxon>Bacteria</taxon>
        <taxon>Pseudomonadati</taxon>
        <taxon>Pseudomonadota</taxon>
        <taxon>Alphaproteobacteria</taxon>
        <taxon>Parvularculales</taxon>
        <taxon>Parvularculaceae</taxon>
        <taxon>Parvularcula</taxon>
    </lineage>
</organism>
<dbReference type="Pfam" id="PF01641">
    <property type="entry name" value="SelR"/>
    <property type="match status" value="1"/>
</dbReference>
<keyword evidence="4" id="KW-0732">Signal</keyword>
<proteinExistence type="predicted"/>
<feature type="chain" id="PRO_5045455664" description="peptide-methionine (R)-S-oxide reductase" evidence="4">
    <location>
        <begin position="26"/>
        <end position="179"/>
    </location>
</feature>
<dbReference type="RefSeq" id="WP_229785995.1">
    <property type="nucleotide sequence ID" value="NZ_BMXU01000001.1"/>
</dbReference>
<protein>
    <recommendedName>
        <fullName evidence="1">peptide-methionine (R)-S-oxide reductase</fullName>
        <ecNumber evidence="1">1.8.4.12</ecNumber>
    </recommendedName>
</protein>
<dbReference type="PANTHER" id="PTHR10173:SF57">
    <property type="entry name" value="PEPTIDE-METHIONINE (R)-S-OXIDE REDUCTASE"/>
    <property type="match status" value="1"/>
</dbReference>
<dbReference type="EMBL" id="JBHRVA010000002">
    <property type="protein sequence ID" value="MFC3302288.1"/>
    <property type="molecule type" value="Genomic_DNA"/>
</dbReference>